<sequence length="191" mass="22162">MTLILYWASDAPYTLKNIYKSVGSVLQRNWDYVHKKKVGWELPFKGDFHIDVIPGKYSSTDNTYAYLYNKESGGRFQTSIEIQVNYVKNSKRQDTIRLMKLWKKIKSVPIKTFILEHMTIEGCKGISRNTLEPQLNAVFEYLENNVTTKKISDPANSQNIISNDITAEEKNRIRRLSTKALDAESWSQVFL</sequence>
<organism evidence="1">
    <name type="scientific">marine sediment metagenome</name>
    <dbReference type="NCBI Taxonomy" id="412755"/>
    <lineage>
        <taxon>unclassified sequences</taxon>
        <taxon>metagenomes</taxon>
        <taxon>ecological metagenomes</taxon>
    </lineage>
</organism>
<gene>
    <name evidence="1" type="ORF">LCGC14_0663680</name>
</gene>
<dbReference type="AlphaFoldDB" id="A0A0F9QSY8"/>
<reference evidence="1" key="1">
    <citation type="journal article" date="2015" name="Nature">
        <title>Complex archaea that bridge the gap between prokaryotes and eukaryotes.</title>
        <authorList>
            <person name="Spang A."/>
            <person name="Saw J.H."/>
            <person name="Jorgensen S.L."/>
            <person name="Zaremba-Niedzwiedzka K."/>
            <person name="Martijn J."/>
            <person name="Lind A.E."/>
            <person name="van Eijk R."/>
            <person name="Schleper C."/>
            <person name="Guy L."/>
            <person name="Ettema T.J."/>
        </authorList>
    </citation>
    <scope>NUCLEOTIDE SEQUENCE</scope>
</reference>
<protein>
    <submittedName>
        <fullName evidence="1">Uncharacterized protein</fullName>
    </submittedName>
</protein>
<comment type="caution">
    <text evidence="1">The sequence shown here is derived from an EMBL/GenBank/DDBJ whole genome shotgun (WGS) entry which is preliminary data.</text>
</comment>
<name>A0A0F9QSY8_9ZZZZ</name>
<accession>A0A0F9QSY8</accession>
<dbReference type="EMBL" id="LAZR01001280">
    <property type="protein sequence ID" value="KKN47375.1"/>
    <property type="molecule type" value="Genomic_DNA"/>
</dbReference>
<proteinExistence type="predicted"/>
<evidence type="ECO:0000313" key="1">
    <source>
        <dbReference type="EMBL" id="KKN47375.1"/>
    </source>
</evidence>